<reference evidence="3" key="1">
    <citation type="journal article" date="2019" name="Int. J. Syst. Evol. Microbiol.">
        <title>The Global Catalogue of Microorganisms (GCM) 10K type strain sequencing project: providing services to taxonomists for standard genome sequencing and annotation.</title>
        <authorList>
            <consortium name="The Broad Institute Genomics Platform"/>
            <consortium name="The Broad Institute Genome Sequencing Center for Infectious Disease"/>
            <person name="Wu L."/>
            <person name="Ma J."/>
        </authorList>
    </citation>
    <scope>NUCLEOTIDE SEQUENCE [LARGE SCALE GENOMIC DNA]</scope>
    <source>
        <strain evidence="3">CCUG 52537</strain>
    </source>
</reference>
<evidence type="ECO:0000256" key="1">
    <source>
        <dbReference type="SAM" id="Phobius"/>
    </source>
</evidence>
<dbReference type="EMBL" id="JBHTIK010000012">
    <property type="protein sequence ID" value="MFD0849788.1"/>
    <property type="molecule type" value="Genomic_DNA"/>
</dbReference>
<name>A0ABW3C6C6_SPHXN</name>
<dbReference type="RefSeq" id="WP_381492893.1">
    <property type="nucleotide sequence ID" value="NZ_JBHTIK010000012.1"/>
</dbReference>
<feature type="transmembrane region" description="Helical" evidence="1">
    <location>
        <begin position="34"/>
        <end position="50"/>
    </location>
</feature>
<organism evidence="2 3">
    <name type="scientific">Sphingosinicella xenopeptidilytica</name>
    <dbReference type="NCBI Taxonomy" id="364098"/>
    <lineage>
        <taxon>Bacteria</taxon>
        <taxon>Pseudomonadati</taxon>
        <taxon>Pseudomonadota</taxon>
        <taxon>Alphaproteobacteria</taxon>
        <taxon>Sphingomonadales</taxon>
        <taxon>Sphingosinicellaceae</taxon>
        <taxon>Sphingosinicella</taxon>
    </lineage>
</organism>
<protein>
    <submittedName>
        <fullName evidence="2">Uncharacterized protein</fullName>
    </submittedName>
</protein>
<dbReference type="Proteomes" id="UP001597124">
    <property type="component" value="Unassembled WGS sequence"/>
</dbReference>
<sequence>MDYLAIALFVVLFATAENFVGGYIFPWLTHDQEVQLALVASFLFGIISAWRKDG</sequence>
<keyword evidence="1" id="KW-1133">Transmembrane helix</keyword>
<comment type="caution">
    <text evidence="2">The sequence shown here is derived from an EMBL/GenBank/DDBJ whole genome shotgun (WGS) entry which is preliminary data.</text>
</comment>
<gene>
    <name evidence="2" type="ORF">ACFQ00_15745</name>
</gene>
<proteinExistence type="predicted"/>
<keyword evidence="3" id="KW-1185">Reference proteome</keyword>
<evidence type="ECO:0000313" key="2">
    <source>
        <dbReference type="EMBL" id="MFD0849788.1"/>
    </source>
</evidence>
<accession>A0ABW3C6C6</accession>
<keyword evidence="1" id="KW-0472">Membrane</keyword>
<evidence type="ECO:0000313" key="3">
    <source>
        <dbReference type="Proteomes" id="UP001597124"/>
    </source>
</evidence>
<keyword evidence="1" id="KW-0812">Transmembrane</keyword>